<accession>A0A1G5VIV5</accession>
<dbReference type="STRING" id="209880.SAMN02910343_00678"/>
<protein>
    <submittedName>
        <fullName evidence="1">Uncharacterized protein</fullName>
    </submittedName>
</protein>
<evidence type="ECO:0000313" key="1">
    <source>
        <dbReference type="EMBL" id="SDA45813.1"/>
    </source>
</evidence>
<dbReference type="OrthoDB" id="1632233at2"/>
<dbReference type="EMBL" id="FMXA01000007">
    <property type="protein sequence ID" value="SDA45813.1"/>
    <property type="molecule type" value="Genomic_DNA"/>
</dbReference>
<gene>
    <name evidence="1" type="ORF">SAMN02910343_00678</name>
</gene>
<keyword evidence="2" id="KW-1185">Reference proteome</keyword>
<evidence type="ECO:0000313" key="2">
    <source>
        <dbReference type="Proteomes" id="UP000199689"/>
    </source>
</evidence>
<dbReference type="RefSeq" id="WP_091363861.1">
    <property type="nucleotide sequence ID" value="NZ_FMXA01000007.1"/>
</dbReference>
<name>A0A1G5VIV5_9FIRM</name>
<dbReference type="Proteomes" id="UP000199689">
    <property type="component" value="Unassembled WGS sequence"/>
</dbReference>
<dbReference type="AlphaFoldDB" id="A0A1G5VIV5"/>
<reference evidence="1 2" key="1">
    <citation type="submission" date="2016-10" db="EMBL/GenBank/DDBJ databases">
        <authorList>
            <person name="de Groot N.N."/>
        </authorList>
    </citation>
    <scope>NUCLEOTIDE SEQUENCE [LARGE SCALE GENOMIC DNA]</scope>
    <source>
        <strain evidence="1 2">DSM 15230</strain>
    </source>
</reference>
<organism evidence="1 2">
    <name type="scientific">Allisonella histaminiformans</name>
    <dbReference type="NCBI Taxonomy" id="209880"/>
    <lineage>
        <taxon>Bacteria</taxon>
        <taxon>Bacillati</taxon>
        <taxon>Bacillota</taxon>
        <taxon>Negativicutes</taxon>
        <taxon>Veillonellales</taxon>
        <taxon>Veillonellaceae</taxon>
        <taxon>Allisonella</taxon>
    </lineage>
</organism>
<proteinExistence type="predicted"/>
<dbReference type="GeneID" id="87755712"/>
<sequence length="187" mass="20616">MAQFPKLKFTNDGMEMLIKAQNGHSLTFTCAKLGSGSLEYSDDITTFTDLKAPKMTLPIVLADDSQKEKISLTFNASNADLDEGFISRELGVFAKLDDGSEKLYAYSNAGNNYDYIPNKDTPTDENRLVIDLIVSSNAEINVLIDGSIVYVTRKDVENMLDSRLQVTKTADKPASMDDKGLWVEIVG</sequence>